<dbReference type="Proteomes" id="UP000660262">
    <property type="component" value="Unassembled WGS sequence"/>
</dbReference>
<dbReference type="AlphaFoldDB" id="A0A830HMV2"/>
<gene>
    <name evidence="10" type="ORF">PPROV_000749300</name>
</gene>
<dbReference type="Pfam" id="PF01105">
    <property type="entry name" value="EMP24_GP25L"/>
    <property type="match status" value="1"/>
</dbReference>
<dbReference type="PROSITE" id="PS50866">
    <property type="entry name" value="GOLD"/>
    <property type="match status" value="1"/>
</dbReference>
<organism evidence="10 11">
    <name type="scientific">Pycnococcus provasolii</name>
    <dbReference type="NCBI Taxonomy" id="41880"/>
    <lineage>
        <taxon>Eukaryota</taxon>
        <taxon>Viridiplantae</taxon>
        <taxon>Chlorophyta</taxon>
        <taxon>Pseudoscourfieldiophyceae</taxon>
        <taxon>Pseudoscourfieldiales</taxon>
        <taxon>Pycnococcaceae</taxon>
        <taxon>Pycnococcus</taxon>
    </lineage>
</organism>
<evidence type="ECO:0000313" key="10">
    <source>
        <dbReference type="EMBL" id="GHP08756.1"/>
    </source>
</evidence>
<keyword evidence="6 8" id="KW-0472">Membrane</keyword>
<keyword evidence="3 7" id="KW-0812">Transmembrane</keyword>
<comment type="similarity">
    <text evidence="2 7">Belongs to the EMP24/GP25L family.</text>
</comment>
<sequence length="217" mass="25033">MSALPTFMKFIVVLVMSPLILLTTSIPCTFALEFDMLFQTKCVMEEISKNVLAVIDYEGFKRDSPSEKVPLSVKVEDPYGDVVYVKDNSEGEHYSFTTKRQGDYKTCFTAKDLQTAKTTKVRLDWKTGVAATDWDAIAKKDNLNAIAAELKRMEELTKEIHEEMLVMKQREMQMRDMNESTNSRVAWFSVTSLLVCVGLSIWQLYYLRSFFERKKLL</sequence>
<evidence type="ECO:0000256" key="6">
    <source>
        <dbReference type="ARBA" id="ARBA00023136"/>
    </source>
</evidence>
<reference evidence="10" key="1">
    <citation type="submission" date="2020-10" db="EMBL/GenBank/DDBJ databases">
        <title>Unveiling of a novel bifunctional photoreceptor, Dualchrome1, isolated from a cosmopolitan green alga.</title>
        <authorList>
            <person name="Suzuki S."/>
            <person name="Kawachi M."/>
        </authorList>
    </citation>
    <scope>NUCLEOTIDE SEQUENCE</scope>
    <source>
        <strain evidence="10">NIES 2893</strain>
    </source>
</reference>
<accession>A0A830HMV2</accession>
<evidence type="ECO:0000256" key="3">
    <source>
        <dbReference type="ARBA" id="ARBA00022692"/>
    </source>
</evidence>
<evidence type="ECO:0000256" key="8">
    <source>
        <dbReference type="SAM" id="Phobius"/>
    </source>
</evidence>
<dbReference type="PANTHER" id="PTHR22811">
    <property type="entry name" value="TRANSMEMBRANE EMP24 DOMAIN-CONTAINING PROTEIN"/>
    <property type="match status" value="1"/>
</dbReference>
<comment type="subcellular location">
    <subcellularLocation>
        <location evidence="1 7">Membrane</location>
        <topology evidence="1 7">Single-pass type I membrane protein</topology>
    </subcellularLocation>
</comment>
<evidence type="ECO:0000256" key="4">
    <source>
        <dbReference type="ARBA" id="ARBA00022729"/>
    </source>
</evidence>
<feature type="transmembrane region" description="Helical" evidence="8">
    <location>
        <begin position="185"/>
        <end position="207"/>
    </location>
</feature>
<keyword evidence="5 8" id="KW-1133">Transmembrane helix</keyword>
<dbReference type="EMBL" id="BNJQ01000022">
    <property type="protein sequence ID" value="GHP08756.1"/>
    <property type="molecule type" value="Genomic_DNA"/>
</dbReference>
<feature type="domain" description="GOLD" evidence="9">
    <location>
        <begin position="40"/>
        <end position="127"/>
    </location>
</feature>
<evidence type="ECO:0000313" key="11">
    <source>
        <dbReference type="Proteomes" id="UP000660262"/>
    </source>
</evidence>
<evidence type="ECO:0000259" key="9">
    <source>
        <dbReference type="PROSITE" id="PS50866"/>
    </source>
</evidence>
<dbReference type="OrthoDB" id="1929172at2759"/>
<evidence type="ECO:0000256" key="5">
    <source>
        <dbReference type="ARBA" id="ARBA00022989"/>
    </source>
</evidence>
<keyword evidence="11" id="KW-1185">Reference proteome</keyword>
<evidence type="ECO:0000256" key="2">
    <source>
        <dbReference type="ARBA" id="ARBA00007104"/>
    </source>
</evidence>
<proteinExistence type="inferred from homology"/>
<protein>
    <recommendedName>
        <fullName evidence="9">GOLD domain-containing protein</fullName>
    </recommendedName>
</protein>
<dbReference type="InterPro" id="IPR015720">
    <property type="entry name" value="Emp24-like"/>
</dbReference>
<evidence type="ECO:0000256" key="1">
    <source>
        <dbReference type="ARBA" id="ARBA00004479"/>
    </source>
</evidence>
<keyword evidence="4" id="KW-0732">Signal</keyword>
<dbReference type="InterPro" id="IPR009038">
    <property type="entry name" value="GOLD_dom"/>
</dbReference>
<dbReference type="GO" id="GO:0016020">
    <property type="term" value="C:membrane"/>
    <property type="evidence" value="ECO:0007669"/>
    <property type="project" value="UniProtKB-SubCell"/>
</dbReference>
<comment type="caution">
    <text evidence="10">The sequence shown here is derived from an EMBL/GenBank/DDBJ whole genome shotgun (WGS) entry which is preliminary data.</text>
</comment>
<dbReference type="SMART" id="SM01190">
    <property type="entry name" value="EMP24_GP25L"/>
    <property type="match status" value="1"/>
</dbReference>
<evidence type="ECO:0000256" key="7">
    <source>
        <dbReference type="RuleBase" id="RU003827"/>
    </source>
</evidence>
<name>A0A830HMV2_9CHLO</name>